<feature type="region of interest" description="Disordered" evidence="2">
    <location>
        <begin position="1"/>
        <end position="30"/>
    </location>
</feature>
<evidence type="ECO:0000256" key="1">
    <source>
        <dbReference type="SAM" id="Coils"/>
    </source>
</evidence>
<gene>
    <name evidence="3" type="ORF">BP5553_09407</name>
</gene>
<protein>
    <submittedName>
        <fullName evidence="3">Uncharacterized protein</fullName>
    </submittedName>
</protein>
<proteinExistence type="predicted"/>
<dbReference type="EMBL" id="NPIC01000011">
    <property type="protein sequence ID" value="RDL32005.1"/>
    <property type="molecule type" value="Genomic_DNA"/>
</dbReference>
<feature type="compositionally biased region" description="Acidic residues" evidence="2">
    <location>
        <begin position="10"/>
        <end position="24"/>
    </location>
</feature>
<feature type="compositionally biased region" description="Basic residues" evidence="2">
    <location>
        <begin position="732"/>
        <end position="748"/>
    </location>
</feature>
<dbReference type="AlphaFoldDB" id="A0A370TCQ1"/>
<keyword evidence="1" id="KW-0175">Coiled coil</keyword>
<evidence type="ECO:0000313" key="4">
    <source>
        <dbReference type="Proteomes" id="UP000254866"/>
    </source>
</evidence>
<dbReference type="RefSeq" id="XP_031865937.1">
    <property type="nucleotide sequence ID" value="XM_032018030.1"/>
</dbReference>
<dbReference type="Proteomes" id="UP000254866">
    <property type="component" value="Unassembled WGS sequence"/>
</dbReference>
<keyword evidence="4" id="KW-1185">Reference proteome</keyword>
<feature type="compositionally biased region" description="Basic and acidic residues" evidence="2">
    <location>
        <begin position="1042"/>
        <end position="1056"/>
    </location>
</feature>
<comment type="caution">
    <text evidence="3">The sequence shown here is derived from an EMBL/GenBank/DDBJ whole genome shotgun (WGS) entry which is preliminary data.</text>
</comment>
<sequence length="1067" mass="120284">MNLRDLHSESEDDDVTTGLADEDRETLRPTRQPVGLVRGYAPGWKSHDAFREYYQNWMDGMVESRKILRSQINVSINDTEKEWVALARRSVGHELLGFIRFSKQKGELELSNFKARLEPKALSIGETSKRNNKNTAGTHGEGFKVASLVMVRKGYQVRYEASKYYWRFVLCGQNKRHLYYQLSPISESKLTKAMAKYRENVNIGCPRGTVANMWEDVTVKIGKVYGSKASGEKIKWEKFQEWIKVSMALVPPVTLIKTQYGDLVTDPEFSGRLYLKGLFLEHKKDLKFSYDLAKGHVNRDRETLASTEEEAKNFAEIWGEAIRLHKGDALKDYTKMLREDDGNKWADVKSAERYIMKDVATTIWEYLKKLGPDVFFCDGKEMAKVAQIIKTSLKKNPMPLPSCIWEPLRKFGLVRTPNEHRNYLLQNAPVSQVEETTYSIGLQRALRAALALNVKTRSLNLIFKSGAKGQLDLLIDGDNLLLYDHWLCFQQSHAKSTCRLSQLVAKVDHFSCDHIISELYGMILSELQSVSKLEPIYQDEDNSLCQMVSENLRHMPRMIRVEKTLKPGELAVSWTDPESQMAFELHGLDLKCQVTLHRESTCAGEKVELLCIDGMNPFHANDSAHFNQRIENIEESAIENSANGDLRHFSECGCPSRLVIQKSGTTTFCDLSTDEAYFPMVVTARGKSFFGLPPDAIKPAPRVEQISQEPPKTPTPNPQVDTDGLYDATPPKSRKIRPRFGSRTRPKKFAPTPRKPTANQATVEDFIEGMHEGPNHDSDNESDNGVVAGPVPTGEVHNVENKSDDGTEEVARLNMGRVRRIKQQLAHKEDQLNSTSNELASRTTELNEALDCLEGMKVQIRALEAEFGIQKQRLESTIEDLGEENRQMHDAQAESITRVEQLLATVENLRNDMQQLQEGKLQVMADHHEFVRATQENRATSEPQEVSSQGLPIQTSHADMEVLRQSNDALRSEIHSAQTDRASLVTTLNGALAMLQGVLSLGSREAMVGMLQGVITMVQAMLAMANRESSPPLVSRPKRARVKDENGVDVPGEKNAKRVRIGRGNGF</sequence>
<dbReference type="GeneID" id="43602256"/>
<feature type="region of interest" description="Disordered" evidence="2">
    <location>
        <begin position="703"/>
        <end position="759"/>
    </location>
</feature>
<evidence type="ECO:0000256" key="2">
    <source>
        <dbReference type="SAM" id="MobiDB-lite"/>
    </source>
</evidence>
<accession>A0A370TCQ1</accession>
<dbReference type="OrthoDB" id="5376140at2759"/>
<name>A0A370TCQ1_9HELO</name>
<evidence type="ECO:0000313" key="3">
    <source>
        <dbReference type="EMBL" id="RDL32005.1"/>
    </source>
</evidence>
<feature type="coiled-coil region" evidence="1">
    <location>
        <begin position="818"/>
        <end position="926"/>
    </location>
</feature>
<organism evidence="3 4">
    <name type="scientific">Venustampulla echinocandica</name>
    <dbReference type="NCBI Taxonomy" id="2656787"/>
    <lineage>
        <taxon>Eukaryota</taxon>
        <taxon>Fungi</taxon>
        <taxon>Dikarya</taxon>
        <taxon>Ascomycota</taxon>
        <taxon>Pezizomycotina</taxon>
        <taxon>Leotiomycetes</taxon>
        <taxon>Helotiales</taxon>
        <taxon>Pleuroascaceae</taxon>
        <taxon>Venustampulla</taxon>
    </lineage>
</organism>
<reference evidence="3 4" key="1">
    <citation type="journal article" date="2018" name="IMA Fungus">
        <title>IMA Genome-F 9: Draft genome sequence of Annulohypoxylon stygium, Aspergillus mulundensis, Berkeleyomyces basicola (syn. Thielaviopsis basicola), Ceratocystis smalleyi, two Cercospora beticola strains, Coleophoma cylindrospora, Fusarium fracticaudum, Phialophora cf. hyalina, and Morchella septimelata.</title>
        <authorList>
            <person name="Wingfield B.D."/>
            <person name="Bills G.F."/>
            <person name="Dong Y."/>
            <person name="Huang W."/>
            <person name="Nel W.J."/>
            <person name="Swalarsk-Parry B.S."/>
            <person name="Vaghefi N."/>
            <person name="Wilken P.M."/>
            <person name="An Z."/>
            <person name="de Beer Z.W."/>
            <person name="De Vos L."/>
            <person name="Chen L."/>
            <person name="Duong T.A."/>
            <person name="Gao Y."/>
            <person name="Hammerbacher A."/>
            <person name="Kikkert J.R."/>
            <person name="Li Y."/>
            <person name="Li H."/>
            <person name="Li K."/>
            <person name="Li Q."/>
            <person name="Liu X."/>
            <person name="Ma X."/>
            <person name="Naidoo K."/>
            <person name="Pethybridge S.J."/>
            <person name="Sun J."/>
            <person name="Steenkamp E.T."/>
            <person name="van der Nest M.A."/>
            <person name="van Wyk S."/>
            <person name="Wingfield M.J."/>
            <person name="Xiong C."/>
            <person name="Yue Q."/>
            <person name="Zhang X."/>
        </authorList>
    </citation>
    <scope>NUCLEOTIDE SEQUENCE [LARGE SCALE GENOMIC DNA]</scope>
    <source>
        <strain evidence="3 4">BP 5553</strain>
    </source>
</reference>
<feature type="region of interest" description="Disordered" evidence="2">
    <location>
        <begin position="1028"/>
        <end position="1067"/>
    </location>
</feature>